<organism evidence="1 2">
    <name type="scientific">Pleurotus cornucopiae</name>
    <name type="common">Cornucopia mushroom</name>
    <dbReference type="NCBI Taxonomy" id="5321"/>
    <lineage>
        <taxon>Eukaryota</taxon>
        <taxon>Fungi</taxon>
        <taxon>Dikarya</taxon>
        <taxon>Basidiomycota</taxon>
        <taxon>Agaricomycotina</taxon>
        <taxon>Agaricomycetes</taxon>
        <taxon>Agaricomycetidae</taxon>
        <taxon>Agaricales</taxon>
        <taxon>Pleurotineae</taxon>
        <taxon>Pleurotaceae</taxon>
        <taxon>Pleurotus</taxon>
    </lineage>
</organism>
<proteinExistence type="predicted"/>
<dbReference type="Proteomes" id="UP000824881">
    <property type="component" value="Unassembled WGS sequence"/>
</dbReference>
<protein>
    <submittedName>
        <fullName evidence="1">Uncharacterized protein</fullName>
    </submittedName>
</protein>
<sequence length="308" mass="34712">MLQHLPSLQHLHVDEDGLETIVPTVDLHDLVKFSPTPFSLKCLSWFSYGLSLNAEKFARFIDDQPLLEQLFIPNLHIPSMRSGAQPIGIRRSSLEGLRVLHISIRMAPSFFFGRHITHLKIDSAADVSYSTWQALDTDALRSVVVCVLECIQLEYFTSSLAPCMPNLERLQLAPLYVPTVTMLCRSAEMGTTKLRHLRFTDPWRRDGRARNTLSEGVAIAFAAIPSLCCISLDTGYVTDSTSNFFPTYDFFFGTTTPVRLRARDFPPPQWWQDWEEGFDPVSGSEELASTSALSRMSPGQFIMFNSPS</sequence>
<evidence type="ECO:0000313" key="2">
    <source>
        <dbReference type="Proteomes" id="UP000824881"/>
    </source>
</evidence>
<name>A0ACB7J5T1_PLECO</name>
<gene>
    <name evidence="1" type="ORF">CCMSSC00406_0007430</name>
</gene>
<reference evidence="1 2" key="1">
    <citation type="journal article" date="2021" name="Appl. Environ. Microbiol.">
        <title>Genetic linkage and physical mapping for an oyster mushroom Pleurotus cornucopiae and QTL analysis for the trait cap color.</title>
        <authorList>
            <person name="Zhang Y."/>
            <person name="Gao W."/>
            <person name="Sonnenberg A."/>
            <person name="Chen Q."/>
            <person name="Zhang J."/>
            <person name="Huang C."/>
        </authorList>
    </citation>
    <scope>NUCLEOTIDE SEQUENCE [LARGE SCALE GENOMIC DNA]</scope>
    <source>
        <strain evidence="1">CCMSSC00406</strain>
    </source>
</reference>
<accession>A0ACB7J5T1</accession>
<dbReference type="EMBL" id="WQMT02000003">
    <property type="protein sequence ID" value="KAG9225159.1"/>
    <property type="molecule type" value="Genomic_DNA"/>
</dbReference>
<keyword evidence="2" id="KW-1185">Reference proteome</keyword>
<evidence type="ECO:0000313" key="1">
    <source>
        <dbReference type="EMBL" id="KAG9225159.1"/>
    </source>
</evidence>
<comment type="caution">
    <text evidence="1">The sequence shown here is derived from an EMBL/GenBank/DDBJ whole genome shotgun (WGS) entry which is preliminary data.</text>
</comment>